<sequence>MRISGKKGILSLLLSLVLVLELILSSGQIVLASSENHQDVYTVKILNEQGESVPGVKVVYDLYTDATGSDKKQETVDAVTGDDGVLEIAAISEAQQADGEAYYKIVEASGEGYDSYNDTEMQTITSENVLTEREITLKKTVQKQKVTLTGLVTNVQNSQPLENVFVSDGDAGSTITGSDGTYSIELIEGNSYELTFSLDGYDEVSKTVTVAAPYVCDVQMNLSAVYDSTFRFNDATPKSVVYGENENKFINVASSEMADSKITYAIVKEKDLEGSDTNVDVADINSQTGGVTIKRSGMITVEATRAADITYAETKITYELSVVKADQTGFKFEEEVPQDKKYYPADGTYSNAAVGGQSTGKITYKVIEGTGIAEVNTDTGEVTFKKLGTVGIQATKAGDDKYNEITATYRITAIKKGQTRFKFDTSVPSDLHYGENNNKYLNKATGGNGTGEITYSVEDGNDIVSVDPKTGEVSFIKAGQATIKATKTEDENSFYETATATYTLNIAKGTQSTLHFVRQNPEITWDANNTSFENALQGGSGNGELSYEIIEQKRLNGEKADTSVATIDKSTGKLTILSTGTVKVKGTKAGDESYKEATAEYELTIKKADQSIAFQETTKTVVYGTKEYTSVMANTGTGTGEITYSIEGENVLGVSMNPSTGVIRFADNKTGSIVIKATKAEDEKYNACEANYTLTVEYLDTPENPYELSGNQIDAESGWYTGNITISATEGYQISTESSLNGTSWSDSFVYDIEGNHDLTVYLKKVDSDEITGGIAVQGLKIDKGDPYNLEISYEKDSLIQQIKNFFFGKDKVTVTIKATDDVSGIKAFKYKYDSDTLSLSSQGKDETEVLAEDEKVQKNEDGTVSYSFDIQPQFRGKVSFKAIDYAGRVLEKADTENTVVVDDKSPKVKVTYAPVGEETTLKAKVKSDTAEEITRENKETADAETRFIYDGAIKATVKMTEANFYAEDVKVIVKKDGSEIWNGAVSSKETIKDGDTTLAKISKWTIDEVNDTEICEIIMQADGDYEISIEYKDRSLNELTYDTEEGNSGEYTGNVENSIYTSNIMTVDTTVPTVEVTYDNKDVNNASYYKADRTATIRIKDRNFRPGEVNFVVTAKDVQEKESDTYAYSQLTDWSDWHQTKDEDYTWEATVPFDEDANYDISLGYTDLAGHNLEEDYSQSFTVDKTAPDTDKMTVSYSTPLKERILNAITFGYYKESVEITIKAEDLTSGIDYLTWTYVKETGASNTNVAEKTEVISRDALEFTEDGKTAIGRFTLKATETEQYRGSISFTATDMAGNTSADKFDDGRISIVDTISPEVNITYKPAETGTTLKAQVKRDTAEEVTREDKETADEETRFIYDGAVKATIKTTEANFYTDDVIITVKKDGSEIWNGPVSSDKTIKDGDTTIAEFSDWTIDKENDTATCEIIMQADGDYEIGIDYTDSSSNDMNYSSDEYAEKNGTATYRSNIMTVDTTVPAVEVTYDNKDVNNASYYKADRTATIRIKDRNFRPGEVNFVVTAKDVQEKESDTYAYSQLTDWSDWHQTKDEDYTWEATVPFDEDANYDISLGYTDLAGHNLEEDYSQSFTVDKTAPDTDKMTVSYSTPLKERILNAITFGGKCRNNN</sequence>
<name>V8C8W9_9FIRM</name>
<protein>
    <submittedName>
        <fullName evidence="1">Uncharacterized protein</fullName>
    </submittedName>
</protein>
<organism evidence="1 2">
    <name type="scientific">[Ruminococcus] lactaris CC59_002D</name>
    <dbReference type="NCBI Taxonomy" id="1073376"/>
    <lineage>
        <taxon>Bacteria</taxon>
        <taxon>Bacillati</taxon>
        <taxon>Bacillota</taxon>
        <taxon>Clostridia</taxon>
        <taxon>Lachnospirales</taxon>
        <taxon>Lachnospiraceae</taxon>
        <taxon>Mediterraneibacter</taxon>
    </lineage>
</organism>
<dbReference type="PATRIC" id="fig|1073376.3.peg.983"/>
<dbReference type="STRING" id="1073376.HMPREF1202_00952"/>
<dbReference type="EMBL" id="AZJE01000011">
    <property type="protein sequence ID" value="ETD23809.1"/>
    <property type="molecule type" value="Genomic_DNA"/>
</dbReference>
<reference evidence="1 2" key="1">
    <citation type="submission" date="2013-10" db="EMBL/GenBank/DDBJ databases">
        <title>The Genome Sequence of Ruminococcus lactaris CC59_002D.</title>
        <authorList>
            <consortium name="The Broad Institute Genomics Platform"/>
            <person name="Earl A."/>
            <person name="Allen-Vercoe E."/>
            <person name="Daigneault M."/>
            <person name="Young S.K."/>
            <person name="Zeng Q."/>
            <person name="Gargeya S."/>
            <person name="Fitzgerald M."/>
            <person name="Abouelleil A."/>
            <person name="Alvarado L."/>
            <person name="Chapman S.B."/>
            <person name="Gainer-Dewar J."/>
            <person name="Goldberg J."/>
            <person name="Griggs A."/>
            <person name="Gujja S."/>
            <person name="Hansen M."/>
            <person name="Howarth C."/>
            <person name="Imamovic A."/>
            <person name="Ireland A."/>
            <person name="Larimer J."/>
            <person name="McCowan C."/>
            <person name="Murphy C."/>
            <person name="Pearson M."/>
            <person name="Poon T.W."/>
            <person name="Priest M."/>
            <person name="Roberts A."/>
            <person name="Saif S."/>
            <person name="Shea T."/>
            <person name="Sykes S."/>
            <person name="Wortman J."/>
            <person name="Nusbaum C."/>
            <person name="Birren B."/>
        </authorList>
    </citation>
    <scope>NUCLEOTIDE SEQUENCE [LARGE SCALE GENOMIC DNA]</scope>
    <source>
        <strain evidence="1 2">CC59_002D</strain>
    </source>
</reference>
<evidence type="ECO:0000313" key="1">
    <source>
        <dbReference type="EMBL" id="ETD23809.1"/>
    </source>
</evidence>
<comment type="caution">
    <text evidence="1">The sequence shown here is derived from an EMBL/GenBank/DDBJ whole genome shotgun (WGS) entry which is preliminary data.</text>
</comment>
<dbReference type="Proteomes" id="UP000018683">
    <property type="component" value="Unassembled WGS sequence"/>
</dbReference>
<dbReference type="RefSeq" id="WP_023921406.1">
    <property type="nucleotide sequence ID" value="NZ_KI669408.1"/>
</dbReference>
<dbReference type="HOGENOM" id="CLU_243336_0_0_9"/>
<dbReference type="Gene3D" id="2.60.40.1120">
    <property type="entry name" value="Carboxypeptidase-like, regulatory domain"/>
    <property type="match status" value="1"/>
</dbReference>
<dbReference type="SUPFAM" id="SSF49464">
    <property type="entry name" value="Carboxypeptidase regulatory domain-like"/>
    <property type="match status" value="1"/>
</dbReference>
<proteinExistence type="predicted"/>
<dbReference type="Gene3D" id="2.60.40.1080">
    <property type="match status" value="1"/>
</dbReference>
<gene>
    <name evidence="1" type="ORF">HMPREF1202_00952</name>
</gene>
<evidence type="ECO:0000313" key="2">
    <source>
        <dbReference type="Proteomes" id="UP000018683"/>
    </source>
</evidence>
<dbReference type="Pfam" id="PF13620">
    <property type="entry name" value="CarboxypepD_reg"/>
    <property type="match status" value="1"/>
</dbReference>
<dbReference type="InterPro" id="IPR008969">
    <property type="entry name" value="CarboxyPept-like_regulatory"/>
</dbReference>
<accession>V8C8W9</accession>